<dbReference type="PRINTS" id="PR00398">
    <property type="entry name" value="STRDHORMONER"/>
</dbReference>
<evidence type="ECO:0000256" key="8">
    <source>
        <dbReference type="ARBA" id="ARBA00023170"/>
    </source>
</evidence>
<reference evidence="14" key="1">
    <citation type="submission" date="2021-02" db="EMBL/GenBank/DDBJ databases">
        <authorList>
            <person name="Nowell W R."/>
        </authorList>
    </citation>
    <scope>NUCLEOTIDE SEQUENCE</scope>
</reference>
<dbReference type="PROSITE" id="PS51030">
    <property type="entry name" value="NUCLEAR_REC_DBD_2"/>
    <property type="match status" value="1"/>
</dbReference>
<keyword evidence="6" id="KW-0238">DNA-binding</keyword>
<dbReference type="InterPro" id="IPR035500">
    <property type="entry name" value="NHR-like_dom_sf"/>
</dbReference>
<dbReference type="PANTHER" id="PTHR24083">
    <property type="entry name" value="NUCLEAR HORMONE RECEPTOR"/>
    <property type="match status" value="1"/>
</dbReference>
<name>A0A814EES3_ADIRI</name>
<dbReference type="InterPro" id="IPR000536">
    <property type="entry name" value="Nucl_hrmn_rcpt_lig-bd"/>
</dbReference>
<dbReference type="SMART" id="SM00430">
    <property type="entry name" value="HOLI"/>
    <property type="match status" value="1"/>
</dbReference>
<dbReference type="InterPro" id="IPR001628">
    <property type="entry name" value="Znf_hrmn_rcpt"/>
</dbReference>
<dbReference type="PRINTS" id="PR00047">
    <property type="entry name" value="STROIDFINGER"/>
</dbReference>
<sequence>MEDISCHSNRLKIPIVISSISMNRVKIAGEFDERVAHVKCEKNDEYLRHDNERISTTMALGINSANNNTFGSNNELLDCVVCGDRATGKHYGAISCDGCKGFFRRSVRKNSTYECRHQNNCTIDKDKRNQCRHCRWKKCIRMGMKKDAVQKERDRLGRPRSHNYTPRPGTIKSLAPFDGDCEDDDDDFSIMALLRAEQTAKEYIGRQIQLDRHPSNTERVQATLETIAISMNYQLRSLIEWAKDLKGFTDLSDNDKIALLRGHTGENVLLGVACRSLNCDDYLLLGNHYVIPRLTSDAGLTRAAGRILDEIVKPLKDIQLDENEYACLKAIVFFDNDNKSLADPMRVKELRKRIQVNLETYINQQKPLMRGRFGELLLLLPPLQNIARLMVDLVARYNQDTQLVDDLINEMLLNRYRDDCQDSMITTTTNTIPMTSTTTLSPSNSISKENDLDSNGSSLDTDMEDSTSQSQDSQQYPNLSLATPVPTSILLQSQVEHDNLPLSQHQTYLPNDLSHMHLLHTNSVTDPNLNHHNTTLVSNSINSDLHDHHHEQILQYFSATPNHRARAVKRSKAITTPVSSTASTNDPNGDMNFLCDLVTPPANSRQISPSTLFLGQDWHGRSEAEIYFSLNERFIREIQNKRKRKQDCPSSSYVFTVDDGQAYLFLLALFLSFSVIRTNMARFKVIQEFFLLHLIFAACYGQFLTPAQLREQYDLANAARTHYQLSGSRRTDMFNRVNPDYLLQGFFPFWSLVLIGFALVFLTLAVLGLIGYLLGFRRPTLEELYADEFDQLTPDDEFLLGGGEMCRLNETKLSMPISSNGYFDTQSKDFRYESLPPIERIRIGQSHEDMV</sequence>
<evidence type="ECO:0000313" key="14">
    <source>
        <dbReference type="EMBL" id="CAF0971275.1"/>
    </source>
</evidence>
<feature type="transmembrane region" description="Helical" evidence="11">
    <location>
        <begin position="749"/>
        <end position="774"/>
    </location>
</feature>
<keyword evidence="11" id="KW-1133">Transmembrane helix</keyword>
<evidence type="ECO:0000256" key="3">
    <source>
        <dbReference type="ARBA" id="ARBA00022771"/>
    </source>
</evidence>
<gene>
    <name evidence="14" type="ORF">EDS130_LOCUS13380</name>
</gene>
<dbReference type="SUPFAM" id="SSF48508">
    <property type="entry name" value="Nuclear receptor ligand-binding domain"/>
    <property type="match status" value="1"/>
</dbReference>
<evidence type="ECO:0000259" key="12">
    <source>
        <dbReference type="PROSITE" id="PS51030"/>
    </source>
</evidence>
<evidence type="ECO:0000256" key="10">
    <source>
        <dbReference type="SAM" id="MobiDB-lite"/>
    </source>
</evidence>
<dbReference type="Pfam" id="PF00105">
    <property type="entry name" value="zf-C4"/>
    <property type="match status" value="1"/>
</dbReference>
<keyword evidence="9" id="KW-0539">Nucleus</keyword>
<feature type="compositionally biased region" description="Low complexity" evidence="10">
    <location>
        <begin position="427"/>
        <end position="447"/>
    </location>
</feature>
<comment type="caution">
    <text evidence="14">The sequence shown here is derived from an EMBL/GenBank/DDBJ whole genome shotgun (WGS) entry which is preliminary data.</text>
</comment>
<dbReference type="SMART" id="SM00399">
    <property type="entry name" value="ZnF_C4"/>
    <property type="match status" value="1"/>
</dbReference>
<proteinExistence type="predicted"/>
<evidence type="ECO:0000313" key="15">
    <source>
        <dbReference type="Proteomes" id="UP000663852"/>
    </source>
</evidence>
<keyword evidence="3" id="KW-0863">Zinc-finger</keyword>
<dbReference type="GO" id="GO:0000978">
    <property type="term" value="F:RNA polymerase II cis-regulatory region sequence-specific DNA binding"/>
    <property type="evidence" value="ECO:0007669"/>
    <property type="project" value="InterPro"/>
</dbReference>
<accession>A0A814EES3</accession>
<organism evidence="14 15">
    <name type="scientific">Adineta ricciae</name>
    <name type="common">Rotifer</name>
    <dbReference type="NCBI Taxonomy" id="249248"/>
    <lineage>
        <taxon>Eukaryota</taxon>
        <taxon>Metazoa</taxon>
        <taxon>Spiralia</taxon>
        <taxon>Gnathifera</taxon>
        <taxon>Rotifera</taxon>
        <taxon>Eurotatoria</taxon>
        <taxon>Bdelloidea</taxon>
        <taxon>Adinetida</taxon>
        <taxon>Adinetidae</taxon>
        <taxon>Adineta</taxon>
    </lineage>
</organism>
<feature type="compositionally biased region" description="Low complexity" evidence="10">
    <location>
        <begin position="466"/>
        <end position="475"/>
    </location>
</feature>
<dbReference type="PROSITE" id="PS00031">
    <property type="entry name" value="NUCLEAR_REC_DBD_1"/>
    <property type="match status" value="1"/>
</dbReference>
<dbReference type="PRINTS" id="PR00545">
    <property type="entry name" value="RETINOIDXR"/>
</dbReference>
<dbReference type="InterPro" id="IPR049636">
    <property type="entry name" value="HNF4-like_DBD"/>
</dbReference>
<dbReference type="SUPFAM" id="SSF57716">
    <property type="entry name" value="Glucocorticoid receptor-like (DNA-binding domain)"/>
    <property type="match status" value="1"/>
</dbReference>
<keyword evidence="5" id="KW-0805">Transcription regulation</keyword>
<evidence type="ECO:0000256" key="5">
    <source>
        <dbReference type="ARBA" id="ARBA00023015"/>
    </source>
</evidence>
<dbReference type="InterPro" id="IPR000003">
    <property type="entry name" value="Retinoid-X_rcpt/HNF4"/>
</dbReference>
<evidence type="ECO:0000256" key="1">
    <source>
        <dbReference type="ARBA" id="ARBA00004123"/>
    </source>
</evidence>
<dbReference type="InterPro" id="IPR050274">
    <property type="entry name" value="Nuclear_hormone_rcpt_NR2"/>
</dbReference>
<protein>
    <submittedName>
        <fullName evidence="14">Uncharacterized protein</fullName>
    </submittedName>
</protein>
<dbReference type="Gene3D" id="3.30.50.10">
    <property type="entry name" value="Erythroid Transcription Factor GATA-1, subunit A"/>
    <property type="match status" value="1"/>
</dbReference>
<feature type="region of interest" description="Disordered" evidence="10">
    <location>
        <begin position="427"/>
        <end position="480"/>
    </location>
</feature>
<keyword evidence="2" id="KW-0479">Metal-binding</keyword>
<evidence type="ECO:0000256" key="4">
    <source>
        <dbReference type="ARBA" id="ARBA00022833"/>
    </source>
</evidence>
<evidence type="ECO:0000256" key="11">
    <source>
        <dbReference type="SAM" id="Phobius"/>
    </source>
</evidence>
<dbReference type="EMBL" id="CAJNOJ010000053">
    <property type="protein sequence ID" value="CAF0971275.1"/>
    <property type="molecule type" value="Genomic_DNA"/>
</dbReference>
<feature type="region of interest" description="Disordered" evidence="10">
    <location>
        <begin position="150"/>
        <end position="169"/>
    </location>
</feature>
<evidence type="ECO:0000259" key="13">
    <source>
        <dbReference type="PROSITE" id="PS51843"/>
    </source>
</evidence>
<dbReference type="Gene3D" id="1.10.565.10">
    <property type="entry name" value="Retinoid X Receptor"/>
    <property type="match status" value="1"/>
</dbReference>
<dbReference type="GO" id="GO:0008270">
    <property type="term" value="F:zinc ion binding"/>
    <property type="evidence" value="ECO:0007669"/>
    <property type="project" value="UniProtKB-KW"/>
</dbReference>
<keyword evidence="11" id="KW-0472">Membrane</keyword>
<feature type="transmembrane region" description="Helical" evidence="11">
    <location>
        <begin position="660"/>
        <end position="677"/>
    </location>
</feature>
<dbReference type="GO" id="GO:0005634">
    <property type="term" value="C:nucleus"/>
    <property type="evidence" value="ECO:0007669"/>
    <property type="project" value="UniProtKB-SubCell"/>
</dbReference>
<feature type="transmembrane region" description="Helical" evidence="11">
    <location>
        <begin position="689"/>
        <end position="709"/>
    </location>
</feature>
<keyword evidence="8" id="KW-0675">Receptor</keyword>
<dbReference type="PROSITE" id="PS51843">
    <property type="entry name" value="NR_LBD"/>
    <property type="match status" value="1"/>
</dbReference>
<evidence type="ECO:0000256" key="9">
    <source>
        <dbReference type="ARBA" id="ARBA00023242"/>
    </source>
</evidence>
<dbReference type="InterPro" id="IPR001723">
    <property type="entry name" value="Nuclear_hrmn_rcpt"/>
</dbReference>
<dbReference type="InterPro" id="IPR013088">
    <property type="entry name" value="Znf_NHR/GATA"/>
</dbReference>
<keyword evidence="4" id="KW-0862">Zinc</keyword>
<keyword evidence="7" id="KW-0804">Transcription</keyword>
<keyword evidence="11" id="KW-0812">Transmembrane</keyword>
<dbReference type="GO" id="GO:0003707">
    <property type="term" value="F:nuclear steroid receptor activity"/>
    <property type="evidence" value="ECO:0007669"/>
    <property type="project" value="InterPro"/>
</dbReference>
<dbReference type="CDD" id="cd06960">
    <property type="entry name" value="NR_DBD_HNF4A"/>
    <property type="match status" value="1"/>
</dbReference>
<feature type="domain" description="Nuclear receptor" evidence="12">
    <location>
        <begin position="76"/>
        <end position="151"/>
    </location>
</feature>
<feature type="domain" description="NR LBD" evidence="13">
    <location>
        <begin position="185"/>
        <end position="416"/>
    </location>
</feature>
<dbReference type="Pfam" id="PF00104">
    <property type="entry name" value="Hormone_recep"/>
    <property type="match status" value="1"/>
</dbReference>
<dbReference type="AlphaFoldDB" id="A0A814EES3"/>
<evidence type="ECO:0000256" key="6">
    <source>
        <dbReference type="ARBA" id="ARBA00023125"/>
    </source>
</evidence>
<comment type="subcellular location">
    <subcellularLocation>
        <location evidence="1">Nucleus</location>
    </subcellularLocation>
</comment>
<dbReference type="Proteomes" id="UP000663852">
    <property type="component" value="Unassembled WGS sequence"/>
</dbReference>
<dbReference type="FunFam" id="3.30.50.10:FF:000006">
    <property type="entry name" value="Nuclear receptor subfamily 5 group A member"/>
    <property type="match status" value="1"/>
</dbReference>
<dbReference type="OrthoDB" id="5771769at2759"/>
<evidence type="ECO:0000256" key="2">
    <source>
        <dbReference type="ARBA" id="ARBA00022723"/>
    </source>
</evidence>
<evidence type="ECO:0000256" key="7">
    <source>
        <dbReference type="ARBA" id="ARBA00023163"/>
    </source>
</evidence>